<dbReference type="InterPro" id="IPR052021">
    <property type="entry name" value="Type-I_RS_S_subunit"/>
</dbReference>
<dbReference type="STRING" id="28122.SAMN02745108_02297"/>
<reference evidence="5 6" key="1">
    <citation type="submission" date="2017-02" db="EMBL/GenBank/DDBJ databases">
        <authorList>
            <person name="Peterson S.W."/>
        </authorList>
    </citation>
    <scope>NUCLEOTIDE SEQUENCE [LARGE SCALE GENOMIC DNA]</scope>
    <source>
        <strain evidence="5 6">ATCC 43854</strain>
    </source>
</reference>
<dbReference type="InterPro" id="IPR044946">
    <property type="entry name" value="Restrct_endonuc_typeI_TRD_sf"/>
</dbReference>
<evidence type="ECO:0000313" key="5">
    <source>
        <dbReference type="EMBL" id="SKA03377.1"/>
    </source>
</evidence>
<keyword evidence="2" id="KW-0680">Restriction system</keyword>
<name>A0A1T4QIB1_9BACT</name>
<proteinExistence type="inferred from homology"/>
<dbReference type="Proteomes" id="UP000190449">
    <property type="component" value="Unassembled WGS sequence"/>
</dbReference>
<dbReference type="EMBL" id="FUWU01000048">
    <property type="protein sequence ID" value="SKA03377.1"/>
    <property type="molecule type" value="Genomic_DNA"/>
</dbReference>
<evidence type="ECO:0000256" key="3">
    <source>
        <dbReference type="ARBA" id="ARBA00023125"/>
    </source>
</evidence>
<gene>
    <name evidence="5" type="ORF">SAMN02745108_02297</name>
</gene>
<evidence type="ECO:0000256" key="1">
    <source>
        <dbReference type="ARBA" id="ARBA00010923"/>
    </source>
</evidence>
<dbReference type="Gene3D" id="3.90.220.20">
    <property type="entry name" value="DNA methylase specificity domains"/>
    <property type="match status" value="2"/>
</dbReference>
<organism evidence="5 6">
    <name type="scientific">Fibrobacter intestinalis</name>
    <dbReference type="NCBI Taxonomy" id="28122"/>
    <lineage>
        <taxon>Bacteria</taxon>
        <taxon>Pseudomonadati</taxon>
        <taxon>Fibrobacterota</taxon>
        <taxon>Fibrobacteria</taxon>
        <taxon>Fibrobacterales</taxon>
        <taxon>Fibrobacteraceae</taxon>
        <taxon>Fibrobacter</taxon>
    </lineage>
</organism>
<dbReference type="AlphaFoldDB" id="A0A1T4QIB1"/>
<dbReference type="GO" id="GO:0009307">
    <property type="term" value="P:DNA restriction-modification system"/>
    <property type="evidence" value="ECO:0007669"/>
    <property type="project" value="UniProtKB-KW"/>
</dbReference>
<comment type="similarity">
    <text evidence="1">Belongs to the type-I restriction system S methylase family.</text>
</comment>
<evidence type="ECO:0000313" key="6">
    <source>
        <dbReference type="Proteomes" id="UP000190449"/>
    </source>
</evidence>
<protein>
    <submittedName>
        <fullName evidence="5">Type I restriction enzyme, S subunit</fullName>
    </submittedName>
</protein>
<feature type="domain" description="Type I restriction modification DNA specificity" evidence="4">
    <location>
        <begin position="2"/>
        <end position="177"/>
    </location>
</feature>
<dbReference type="PANTHER" id="PTHR30408">
    <property type="entry name" value="TYPE-1 RESTRICTION ENZYME ECOKI SPECIFICITY PROTEIN"/>
    <property type="match status" value="1"/>
</dbReference>
<evidence type="ECO:0000259" key="4">
    <source>
        <dbReference type="Pfam" id="PF01420"/>
    </source>
</evidence>
<evidence type="ECO:0000256" key="2">
    <source>
        <dbReference type="ARBA" id="ARBA00022747"/>
    </source>
</evidence>
<dbReference type="PANTHER" id="PTHR30408:SF13">
    <property type="entry name" value="TYPE I RESTRICTION ENZYME HINDI SPECIFICITY SUBUNIT"/>
    <property type="match status" value="1"/>
</dbReference>
<keyword evidence="3" id="KW-0238">DNA-binding</keyword>
<dbReference type="InterPro" id="IPR000055">
    <property type="entry name" value="Restrct_endonuc_typeI_TRD"/>
</dbReference>
<dbReference type="Pfam" id="PF01420">
    <property type="entry name" value="Methylase_S"/>
    <property type="match status" value="2"/>
</dbReference>
<dbReference type="CDD" id="cd17288">
    <property type="entry name" value="RMtype1_S_LlaAI06ORF1089P_TRD1-CR1_like"/>
    <property type="match status" value="1"/>
</dbReference>
<sequence length="381" mass="43648">MEMKKYKLGDIADINKQTLSKKDSMDVIEYLDTGSLTENIFGPKQVLSRKEAPSRAQRRVFDKTILYSTVRPRLKHYGFLESPKENTIVSTGFATIDVKDEFKNVIDARYLYLLLIQDKVTEYLGTIADTAVSAYPSLNPSDIQSLEFEFPDMPIQKKVASFLCNIDKRIENLRAQNRILEQTAKTIYDYTFLQCADHQTTYNKTLNRNIPANWEVKKLGDLLTIKNGKDHKHLKDGPFAVYGSGGLMRKVDSFLYDGESVLIPRKGTLNNVMYVDEKFWTVDTMFYSVMNKPYYGKYIYYSVRDIDFMARNSGTGVPSMTSGYLNTISIMLPDSQTLETFNNQVTPLFKKVQLNTKQIETLTTQRNTLLPLLMTGQVEVC</sequence>
<dbReference type="GO" id="GO:0003677">
    <property type="term" value="F:DNA binding"/>
    <property type="evidence" value="ECO:0007669"/>
    <property type="project" value="UniProtKB-KW"/>
</dbReference>
<dbReference type="SUPFAM" id="SSF116734">
    <property type="entry name" value="DNA methylase specificity domain"/>
    <property type="match status" value="2"/>
</dbReference>
<feature type="domain" description="Type I restriction modification DNA specificity" evidence="4">
    <location>
        <begin position="211"/>
        <end position="362"/>
    </location>
</feature>
<accession>A0A1T4QIB1</accession>